<keyword evidence="3" id="KW-1185">Reference proteome</keyword>
<feature type="compositionally biased region" description="Low complexity" evidence="1">
    <location>
        <begin position="206"/>
        <end position="218"/>
    </location>
</feature>
<dbReference type="EMBL" id="MKHE01000023">
    <property type="protein sequence ID" value="OWK02989.1"/>
    <property type="molecule type" value="Genomic_DNA"/>
</dbReference>
<gene>
    <name evidence="2" type="ORF">Celaphus_00007760</name>
</gene>
<feature type="region of interest" description="Disordered" evidence="1">
    <location>
        <begin position="1"/>
        <end position="297"/>
    </location>
</feature>
<feature type="compositionally biased region" description="Basic and acidic residues" evidence="1">
    <location>
        <begin position="131"/>
        <end position="141"/>
    </location>
</feature>
<comment type="caution">
    <text evidence="2">The sequence shown here is derived from an EMBL/GenBank/DDBJ whole genome shotgun (WGS) entry which is preliminary data.</text>
</comment>
<evidence type="ECO:0000313" key="3">
    <source>
        <dbReference type="Proteomes" id="UP000242450"/>
    </source>
</evidence>
<feature type="compositionally biased region" description="Polar residues" evidence="1">
    <location>
        <begin position="252"/>
        <end position="269"/>
    </location>
</feature>
<reference evidence="2 3" key="1">
    <citation type="journal article" date="2018" name="Mol. Genet. Genomics">
        <title>The red deer Cervus elaphus genome CerEla1.0: sequencing, annotating, genes, and chromosomes.</title>
        <authorList>
            <person name="Bana N.A."/>
            <person name="Nyiri A."/>
            <person name="Nagy J."/>
            <person name="Frank K."/>
            <person name="Nagy T."/>
            <person name="Steger V."/>
            <person name="Schiller M."/>
            <person name="Lakatos P."/>
            <person name="Sugar L."/>
            <person name="Horn P."/>
            <person name="Barta E."/>
            <person name="Orosz L."/>
        </authorList>
    </citation>
    <scope>NUCLEOTIDE SEQUENCE [LARGE SCALE GENOMIC DNA]</scope>
    <source>
        <strain evidence="2">Hungarian</strain>
    </source>
</reference>
<organism evidence="2 3">
    <name type="scientific">Cervus elaphus hippelaphus</name>
    <name type="common">European red deer</name>
    <dbReference type="NCBI Taxonomy" id="46360"/>
    <lineage>
        <taxon>Eukaryota</taxon>
        <taxon>Metazoa</taxon>
        <taxon>Chordata</taxon>
        <taxon>Craniata</taxon>
        <taxon>Vertebrata</taxon>
        <taxon>Euteleostomi</taxon>
        <taxon>Mammalia</taxon>
        <taxon>Eutheria</taxon>
        <taxon>Laurasiatheria</taxon>
        <taxon>Artiodactyla</taxon>
        <taxon>Ruminantia</taxon>
        <taxon>Pecora</taxon>
        <taxon>Cervidae</taxon>
        <taxon>Cervinae</taxon>
        <taxon>Cervus</taxon>
    </lineage>
</organism>
<accession>A0A212CAI0</accession>
<feature type="compositionally biased region" description="Pro residues" evidence="1">
    <location>
        <begin position="101"/>
        <end position="114"/>
    </location>
</feature>
<evidence type="ECO:0000256" key="1">
    <source>
        <dbReference type="SAM" id="MobiDB-lite"/>
    </source>
</evidence>
<feature type="compositionally biased region" description="Pro residues" evidence="1">
    <location>
        <begin position="164"/>
        <end position="175"/>
    </location>
</feature>
<feature type="compositionally biased region" description="Basic and acidic residues" evidence="1">
    <location>
        <begin position="71"/>
        <end position="83"/>
    </location>
</feature>
<dbReference type="Proteomes" id="UP000242450">
    <property type="component" value="Chromosome 23"/>
</dbReference>
<feature type="compositionally biased region" description="Basic and acidic residues" evidence="1">
    <location>
        <begin position="183"/>
        <end position="193"/>
    </location>
</feature>
<feature type="compositionally biased region" description="Pro residues" evidence="1">
    <location>
        <begin position="27"/>
        <end position="40"/>
    </location>
</feature>
<sequence length="297" mass="30782">MAKISPSPNLPEARTPDMVMGSTNGTPPLPPTRNSPPSPPGEHSLPLDRHPQPAGPGSPQGKEGTTTQDYVPDKPLDLSERGRCRASAPKPANQSGSLSPPRAPTPSPEPPQGVGPPAQCGAQRLSNGTQEAREPEAKEHPPSPPVPEGKPAAQVTSHGESADPPAPPCPGPPQAVPEAGWGRGREVALHELKSLPSRQDAPYSAPGPHLSLPSPSGPGEEDRGRPKLPPYPPRPGGDGHPGLGDPHHDHTPTPQMGLSTRAEATQSSPGEGPGCICNKECGRGPQKRKRASDPWSK</sequence>
<dbReference type="AlphaFoldDB" id="A0A212CAI0"/>
<dbReference type="OrthoDB" id="8809203at2759"/>
<name>A0A212CAI0_CEREH</name>
<protein>
    <submittedName>
        <fullName evidence="2">Uncharacterized protein</fullName>
    </submittedName>
</protein>
<feature type="non-terminal residue" evidence="2">
    <location>
        <position position="297"/>
    </location>
</feature>
<proteinExistence type="predicted"/>
<evidence type="ECO:0000313" key="2">
    <source>
        <dbReference type="EMBL" id="OWK02989.1"/>
    </source>
</evidence>